<comment type="caution">
    <text evidence="3">The sequence shown here is derived from an EMBL/GenBank/DDBJ whole genome shotgun (WGS) entry which is preliminary data.</text>
</comment>
<feature type="region of interest" description="Disordered" evidence="1">
    <location>
        <begin position="1"/>
        <end position="26"/>
    </location>
</feature>
<dbReference type="InterPro" id="IPR051678">
    <property type="entry name" value="AGP_Transferase"/>
</dbReference>
<evidence type="ECO:0000259" key="2">
    <source>
        <dbReference type="Pfam" id="PF01636"/>
    </source>
</evidence>
<dbReference type="PANTHER" id="PTHR21310:SF56">
    <property type="entry name" value="AMINOGLYCOSIDE PHOSPHOTRANSFERASE DOMAIN-CONTAINING PROTEIN"/>
    <property type="match status" value="1"/>
</dbReference>
<gene>
    <name evidence="3" type="ORF">VTL71DRAFT_1632</name>
</gene>
<sequence>MSSDNTAHELDAKSETGSEAGSDSSSVVYDHEPFENFQSRVLELCQTVLGFANGGVSIERMHGGGFNRIIGVSVSSNEGATLSQYVVRVPRFEAAQLEFELAPLRLLSQRKSILTPDVVAFDTTGRNVLESPYMLQTRIPGSSLFLTYPDVSHATKCAIAKELGKVYSELLSINSVTAGRLRLSPSHESLTIQPFHNPEITATAHYQEGPAAQTTFDMLRASLDHQMELAAAQGPNQSFRISFFDQFIAAASEMNALGVLDGNYYSLCHLDLEPRNILVRDPTPNQPHAISGILDWDSAVFAPPLMSCSPPMWLWAWNDEDEEDELLANDAPLTAELCQLKQLFEHAAGPIYRRYAYDAQYRLARKIIRFTIDGLRSNEDLISAETVLEEWNQVRTSLEGVKGALGQPQIGSILAT</sequence>
<protein>
    <recommendedName>
        <fullName evidence="2">Aminoglycoside phosphotransferase domain-containing protein</fullName>
    </recommendedName>
</protein>
<dbReference type="SUPFAM" id="SSF56112">
    <property type="entry name" value="Protein kinase-like (PK-like)"/>
    <property type="match status" value="1"/>
</dbReference>
<feature type="compositionally biased region" description="Polar residues" evidence="1">
    <location>
        <begin position="17"/>
        <end position="26"/>
    </location>
</feature>
<reference evidence="3 4" key="1">
    <citation type="journal article" date="2024" name="Commun. Biol.">
        <title>Comparative genomic analysis of thermophilic fungi reveals convergent evolutionary adaptations and gene losses.</title>
        <authorList>
            <person name="Steindorff A.S."/>
            <person name="Aguilar-Pontes M.V."/>
            <person name="Robinson A.J."/>
            <person name="Andreopoulos B."/>
            <person name="LaButti K."/>
            <person name="Kuo A."/>
            <person name="Mondo S."/>
            <person name="Riley R."/>
            <person name="Otillar R."/>
            <person name="Haridas S."/>
            <person name="Lipzen A."/>
            <person name="Grimwood J."/>
            <person name="Schmutz J."/>
            <person name="Clum A."/>
            <person name="Reid I.D."/>
            <person name="Moisan M.C."/>
            <person name="Butler G."/>
            <person name="Nguyen T.T.M."/>
            <person name="Dewar K."/>
            <person name="Conant G."/>
            <person name="Drula E."/>
            <person name="Henrissat B."/>
            <person name="Hansel C."/>
            <person name="Singer S."/>
            <person name="Hutchinson M.I."/>
            <person name="de Vries R.P."/>
            <person name="Natvig D.O."/>
            <person name="Powell A.J."/>
            <person name="Tsang A."/>
            <person name="Grigoriev I.V."/>
        </authorList>
    </citation>
    <scope>NUCLEOTIDE SEQUENCE [LARGE SCALE GENOMIC DNA]</scope>
    <source>
        <strain evidence="3 4">CBS 494.80</strain>
    </source>
</reference>
<evidence type="ECO:0000313" key="3">
    <source>
        <dbReference type="EMBL" id="KAL2067208.1"/>
    </source>
</evidence>
<organism evidence="3 4">
    <name type="scientific">Oculimacula yallundae</name>
    <dbReference type="NCBI Taxonomy" id="86028"/>
    <lineage>
        <taxon>Eukaryota</taxon>
        <taxon>Fungi</taxon>
        <taxon>Dikarya</taxon>
        <taxon>Ascomycota</taxon>
        <taxon>Pezizomycotina</taxon>
        <taxon>Leotiomycetes</taxon>
        <taxon>Helotiales</taxon>
        <taxon>Ploettnerulaceae</taxon>
        <taxon>Oculimacula</taxon>
    </lineage>
</organism>
<accession>A0ABR4CDN1</accession>
<dbReference type="InterPro" id="IPR011009">
    <property type="entry name" value="Kinase-like_dom_sf"/>
</dbReference>
<evidence type="ECO:0000313" key="4">
    <source>
        <dbReference type="Proteomes" id="UP001595075"/>
    </source>
</evidence>
<dbReference type="PANTHER" id="PTHR21310">
    <property type="entry name" value="AMINOGLYCOSIDE PHOSPHOTRANSFERASE-RELATED-RELATED"/>
    <property type="match status" value="1"/>
</dbReference>
<dbReference type="Gene3D" id="3.90.1200.10">
    <property type="match status" value="1"/>
</dbReference>
<dbReference type="Proteomes" id="UP001595075">
    <property type="component" value="Unassembled WGS sequence"/>
</dbReference>
<dbReference type="EMBL" id="JAZHXI010000010">
    <property type="protein sequence ID" value="KAL2067208.1"/>
    <property type="molecule type" value="Genomic_DNA"/>
</dbReference>
<feature type="compositionally biased region" description="Basic and acidic residues" evidence="1">
    <location>
        <begin position="1"/>
        <end position="16"/>
    </location>
</feature>
<feature type="domain" description="Aminoglycoside phosphotransferase" evidence="2">
    <location>
        <begin position="83"/>
        <end position="306"/>
    </location>
</feature>
<proteinExistence type="predicted"/>
<evidence type="ECO:0000256" key="1">
    <source>
        <dbReference type="SAM" id="MobiDB-lite"/>
    </source>
</evidence>
<dbReference type="InterPro" id="IPR002575">
    <property type="entry name" value="Aminoglycoside_PTrfase"/>
</dbReference>
<dbReference type="Pfam" id="PF01636">
    <property type="entry name" value="APH"/>
    <property type="match status" value="1"/>
</dbReference>
<keyword evidence="4" id="KW-1185">Reference proteome</keyword>
<name>A0ABR4CDN1_9HELO</name>